<name>A0A392UN31_9FABA</name>
<evidence type="ECO:0000313" key="1">
    <source>
        <dbReference type="EMBL" id="MCI74862.1"/>
    </source>
</evidence>
<evidence type="ECO:0000313" key="2">
    <source>
        <dbReference type="Proteomes" id="UP000265520"/>
    </source>
</evidence>
<dbReference type="Proteomes" id="UP000265520">
    <property type="component" value="Unassembled WGS sequence"/>
</dbReference>
<comment type="caution">
    <text evidence="1">The sequence shown here is derived from an EMBL/GenBank/DDBJ whole genome shotgun (WGS) entry which is preliminary data.</text>
</comment>
<sequence>PTVGQSEQFEVSTMGSKWEIERLFESNLELWKVKMESILIVGMMDKTWSVVIRFLEEKELMEMAKKKVGLERRW</sequence>
<protein>
    <submittedName>
        <fullName evidence="1">Uncharacterized protein</fullName>
    </submittedName>
</protein>
<organism evidence="1 2">
    <name type="scientific">Trifolium medium</name>
    <dbReference type="NCBI Taxonomy" id="97028"/>
    <lineage>
        <taxon>Eukaryota</taxon>
        <taxon>Viridiplantae</taxon>
        <taxon>Streptophyta</taxon>
        <taxon>Embryophyta</taxon>
        <taxon>Tracheophyta</taxon>
        <taxon>Spermatophyta</taxon>
        <taxon>Magnoliopsida</taxon>
        <taxon>eudicotyledons</taxon>
        <taxon>Gunneridae</taxon>
        <taxon>Pentapetalae</taxon>
        <taxon>rosids</taxon>
        <taxon>fabids</taxon>
        <taxon>Fabales</taxon>
        <taxon>Fabaceae</taxon>
        <taxon>Papilionoideae</taxon>
        <taxon>50 kb inversion clade</taxon>
        <taxon>NPAAA clade</taxon>
        <taxon>Hologalegina</taxon>
        <taxon>IRL clade</taxon>
        <taxon>Trifolieae</taxon>
        <taxon>Trifolium</taxon>
    </lineage>
</organism>
<accession>A0A392UN31</accession>
<proteinExistence type="predicted"/>
<feature type="non-terminal residue" evidence="1">
    <location>
        <position position="1"/>
    </location>
</feature>
<reference evidence="1 2" key="1">
    <citation type="journal article" date="2018" name="Front. Plant Sci.">
        <title>Red Clover (Trifolium pratense) and Zigzag Clover (T. medium) - A Picture of Genomic Similarities and Differences.</title>
        <authorList>
            <person name="Dluhosova J."/>
            <person name="Istvanek J."/>
            <person name="Nedelnik J."/>
            <person name="Repkova J."/>
        </authorList>
    </citation>
    <scope>NUCLEOTIDE SEQUENCE [LARGE SCALE GENOMIC DNA]</scope>
    <source>
        <strain evidence="2">cv. 10/8</strain>
        <tissue evidence="1">Leaf</tissue>
    </source>
</reference>
<dbReference type="AlphaFoldDB" id="A0A392UN31"/>
<dbReference type="EMBL" id="LXQA010869516">
    <property type="protein sequence ID" value="MCI74862.1"/>
    <property type="molecule type" value="Genomic_DNA"/>
</dbReference>
<keyword evidence="2" id="KW-1185">Reference proteome</keyword>